<evidence type="ECO:0000259" key="4">
    <source>
        <dbReference type="PROSITE" id="PS51677"/>
    </source>
</evidence>
<dbReference type="eggNOG" id="COG0726">
    <property type="taxonomic scope" value="Bacteria"/>
</dbReference>
<dbReference type="PROSITE" id="PS51677">
    <property type="entry name" value="NODB"/>
    <property type="match status" value="1"/>
</dbReference>
<dbReference type="STRING" id="1034943.BN59_03318"/>
<feature type="domain" description="NodB homology" evidence="4">
    <location>
        <begin position="31"/>
        <end position="243"/>
    </location>
</feature>
<dbReference type="GO" id="GO:0016810">
    <property type="term" value="F:hydrolase activity, acting on carbon-nitrogen (but not peptide) bonds"/>
    <property type="evidence" value="ECO:0007669"/>
    <property type="project" value="InterPro"/>
</dbReference>
<sequence>MAKLIFLYATLISSLCFAQAREIAITLDDLPLIASRMNTADNRQLAQERFTKLVNTLFQYKVPATGFVIAGSIQRGQWEFLKQFRQAGFALGNHSYSHYNLNQIGAEEYIADIDRADKMLTKIMTTPKYFRYPYLAEGYTINKAKVQAYLNAHHYTIAPVTINSKDYDFNKRLYKIAEDERESYATTLKAEYLAYIWNQTLKAEKRSKWPDNKQIILLHANLLNSYLLADVLEMYQKNGYKFISLGEALKHPAPPLAFPALTNNIEIRRQAPSR</sequence>
<dbReference type="PANTHER" id="PTHR10587">
    <property type="entry name" value="GLYCOSYL TRANSFERASE-RELATED"/>
    <property type="match status" value="1"/>
</dbReference>
<accession>A0A078L518</accession>
<dbReference type="EMBL" id="CCSB01000004">
    <property type="protein sequence ID" value="CDZ79003.1"/>
    <property type="molecule type" value="Genomic_DNA"/>
</dbReference>
<dbReference type="GO" id="GO:0016020">
    <property type="term" value="C:membrane"/>
    <property type="evidence" value="ECO:0007669"/>
    <property type="project" value="TreeGrafter"/>
</dbReference>
<dbReference type="Gene3D" id="3.20.20.370">
    <property type="entry name" value="Glycoside hydrolase/deacetylase"/>
    <property type="match status" value="1"/>
</dbReference>
<dbReference type="PANTHER" id="PTHR10587:SF133">
    <property type="entry name" value="CHITIN DEACETYLASE 1-RELATED"/>
    <property type="match status" value="1"/>
</dbReference>
<gene>
    <name evidence="5" type="ORF">BN59_03318</name>
</gene>
<dbReference type="GO" id="GO:0046872">
    <property type="term" value="F:metal ion binding"/>
    <property type="evidence" value="ECO:0007669"/>
    <property type="project" value="UniProtKB-KW"/>
</dbReference>
<dbReference type="AlphaFoldDB" id="A0A078L518"/>
<dbReference type="Pfam" id="PF01522">
    <property type="entry name" value="Polysacc_deac_1"/>
    <property type="match status" value="1"/>
</dbReference>
<dbReference type="InterPro" id="IPR050248">
    <property type="entry name" value="Polysacc_deacetylase_ArnD"/>
</dbReference>
<dbReference type="OrthoDB" id="115239at2"/>
<protein>
    <submittedName>
        <fullName evidence="5">Polysaccharide deacetylase family sporulation protein PdaB</fullName>
    </submittedName>
</protein>
<keyword evidence="2" id="KW-0378">Hydrolase</keyword>
<reference evidence="5 6" key="1">
    <citation type="submission" date="2014-06" db="EMBL/GenBank/DDBJ databases">
        <authorList>
            <person name="Urmite Genomes Urmite Genomes"/>
        </authorList>
    </citation>
    <scope>NUCLEOTIDE SEQUENCE [LARGE SCALE GENOMIC DNA]</scope>
</reference>
<organism evidence="5 6">
    <name type="scientific">Legionella massiliensis</name>
    <dbReference type="NCBI Taxonomy" id="1034943"/>
    <lineage>
        <taxon>Bacteria</taxon>
        <taxon>Pseudomonadati</taxon>
        <taxon>Pseudomonadota</taxon>
        <taxon>Gammaproteobacteria</taxon>
        <taxon>Legionellales</taxon>
        <taxon>Legionellaceae</taxon>
        <taxon>Legionella</taxon>
    </lineage>
</organism>
<dbReference type="GO" id="GO:0005975">
    <property type="term" value="P:carbohydrate metabolic process"/>
    <property type="evidence" value="ECO:0007669"/>
    <property type="project" value="InterPro"/>
</dbReference>
<feature type="signal peptide" evidence="3">
    <location>
        <begin position="1"/>
        <end position="18"/>
    </location>
</feature>
<dbReference type="Proteomes" id="UP000044071">
    <property type="component" value="Unassembled WGS sequence"/>
</dbReference>
<name>A0A078L518_9GAMM</name>
<keyword evidence="3" id="KW-0732">Signal</keyword>
<keyword evidence="1" id="KW-0479">Metal-binding</keyword>
<evidence type="ECO:0000313" key="6">
    <source>
        <dbReference type="Proteomes" id="UP000044071"/>
    </source>
</evidence>
<evidence type="ECO:0000256" key="2">
    <source>
        <dbReference type="ARBA" id="ARBA00022801"/>
    </source>
</evidence>
<proteinExistence type="predicted"/>
<dbReference type="SUPFAM" id="SSF88713">
    <property type="entry name" value="Glycoside hydrolase/deacetylase"/>
    <property type="match status" value="1"/>
</dbReference>
<dbReference type="InterPro" id="IPR002509">
    <property type="entry name" value="NODB_dom"/>
</dbReference>
<keyword evidence="6" id="KW-1185">Reference proteome</keyword>
<evidence type="ECO:0000256" key="1">
    <source>
        <dbReference type="ARBA" id="ARBA00022723"/>
    </source>
</evidence>
<evidence type="ECO:0000256" key="3">
    <source>
        <dbReference type="SAM" id="SignalP"/>
    </source>
</evidence>
<evidence type="ECO:0000313" key="5">
    <source>
        <dbReference type="EMBL" id="CDZ79003.1"/>
    </source>
</evidence>
<feature type="chain" id="PRO_5009744225" evidence="3">
    <location>
        <begin position="19"/>
        <end position="274"/>
    </location>
</feature>
<dbReference type="InterPro" id="IPR011330">
    <property type="entry name" value="Glyco_hydro/deAcase_b/a-brl"/>
</dbReference>